<evidence type="ECO:0000259" key="2">
    <source>
        <dbReference type="PROSITE" id="PS50969"/>
    </source>
</evidence>
<dbReference type="InterPro" id="IPR023214">
    <property type="entry name" value="HAD_sf"/>
</dbReference>
<protein>
    <submittedName>
        <fullName evidence="3">Nuclear envelope morphology protein 1</fullName>
        <ecNumber evidence="3">3.1.3.16</ecNumber>
    </submittedName>
</protein>
<keyword evidence="4" id="KW-1185">Reference proteome</keyword>
<dbReference type="SMART" id="SM00577">
    <property type="entry name" value="CPDc"/>
    <property type="match status" value="1"/>
</dbReference>
<evidence type="ECO:0000256" key="1">
    <source>
        <dbReference type="SAM" id="MobiDB-lite"/>
    </source>
</evidence>
<dbReference type="Proteomes" id="UP001309876">
    <property type="component" value="Unassembled WGS sequence"/>
</dbReference>
<accession>A0AAN7SVT0</accession>
<dbReference type="Gene3D" id="3.40.50.1000">
    <property type="entry name" value="HAD superfamily/HAD-like"/>
    <property type="match status" value="1"/>
</dbReference>
<feature type="region of interest" description="Disordered" evidence="1">
    <location>
        <begin position="15"/>
        <end position="76"/>
    </location>
</feature>
<dbReference type="InterPro" id="IPR050365">
    <property type="entry name" value="TIM50"/>
</dbReference>
<feature type="compositionally biased region" description="Basic and acidic residues" evidence="1">
    <location>
        <begin position="210"/>
        <end position="219"/>
    </location>
</feature>
<evidence type="ECO:0000313" key="3">
    <source>
        <dbReference type="EMBL" id="KAK5082906.1"/>
    </source>
</evidence>
<dbReference type="PANTHER" id="PTHR12210">
    <property type="entry name" value="DULLARD PROTEIN PHOSPHATASE"/>
    <property type="match status" value="1"/>
</dbReference>
<gene>
    <name evidence="3" type="primary">NEM1</name>
    <name evidence="3" type="ORF">LTR05_006787</name>
</gene>
<dbReference type="CDD" id="cd07521">
    <property type="entry name" value="HAD_FCP1-like"/>
    <property type="match status" value="1"/>
</dbReference>
<dbReference type="InterPro" id="IPR011948">
    <property type="entry name" value="Dullard_phosphatase"/>
</dbReference>
<reference evidence="3 4" key="1">
    <citation type="submission" date="2023-08" db="EMBL/GenBank/DDBJ databases">
        <title>Black Yeasts Isolated from many extreme environments.</title>
        <authorList>
            <person name="Coleine C."/>
            <person name="Stajich J.E."/>
            <person name="Selbmann L."/>
        </authorList>
    </citation>
    <scope>NUCLEOTIDE SEQUENCE [LARGE SCALE GENOMIC DNA]</scope>
    <source>
        <strain evidence="3 4">CCFEE 5910</strain>
    </source>
</reference>
<dbReference type="EC" id="3.1.3.16" evidence="3"/>
<sequence>MNSLNLLSAKVIGQPVARSRAKSQSEDLRRKLSEELVRGRSHSAQQAPEVKSGDASELDEPIIKAGSDDAETPGIEPGDEKQLLLNHEKRGEESGFGSKLHSIVKRIADAITAILATIGMPVVYVAKCFRDESGQYSALVPFKRKRRKLTAKDVSKPKPDELPEKPYDRITRETKLKHSYSSDSLSSMNSLQTDSDSDNKRRKERKAKKVEKLDVDDGGHRRRSSRIRLLQHEDVTQRRKSRLADSATTPDGGPLTVDNIKSPMSVATANKLRYPHAPQPPRPLIPRRQPSYSNVAAQLSTHAHRRLSYTPHIHQKTLILDLDETLIHSFAKGGRMSSGHMVEVKLNSPVYNPVAQAVPGQPAPPQQIIGPQHPILYYVHKRPHCDEFLKKVAKWYKVVIFTASVQEYADPVIDWLEQEKKFFAGRYYRQHCTFRNGSYIKDLSSIEPDLSKVIILDNSPVSYVFHEDNAIPIEGWINDPTDNDLLHLIPLFEALQYVTDVRALLALRRGEADTGVTTSAAA</sequence>
<feature type="compositionally biased region" description="Basic and acidic residues" evidence="1">
    <location>
        <begin position="23"/>
        <end position="38"/>
    </location>
</feature>
<dbReference type="Pfam" id="PF03031">
    <property type="entry name" value="NIF"/>
    <property type="match status" value="1"/>
</dbReference>
<name>A0AAN7SVT0_9EURO</name>
<feature type="compositionally biased region" description="Basic residues" evidence="1">
    <location>
        <begin position="200"/>
        <end position="209"/>
    </location>
</feature>
<dbReference type="InterPro" id="IPR004274">
    <property type="entry name" value="FCP1_dom"/>
</dbReference>
<dbReference type="SUPFAM" id="SSF56784">
    <property type="entry name" value="HAD-like"/>
    <property type="match status" value="1"/>
</dbReference>
<feature type="compositionally biased region" description="Low complexity" evidence="1">
    <location>
        <begin position="179"/>
        <end position="190"/>
    </location>
</feature>
<feature type="domain" description="FCP1 homology" evidence="2">
    <location>
        <begin position="311"/>
        <end position="495"/>
    </location>
</feature>
<dbReference type="EMBL" id="JAVRRJ010000007">
    <property type="protein sequence ID" value="KAK5082906.1"/>
    <property type="molecule type" value="Genomic_DNA"/>
</dbReference>
<dbReference type="AlphaFoldDB" id="A0AAN7SVT0"/>
<dbReference type="NCBIfam" id="TIGR02251">
    <property type="entry name" value="HIF-SF_euk"/>
    <property type="match status" value="1"/>
</dbReference>
<keyword evidence="3" id="KW-0378">Hydrolase</keyword>
<dbReference type="FunFam" id="3.40.50.1000:FF:000089">
    <property type="entry name" value="NIF domain protein"/>
    <property type="match status" value="1"/>
</dbReference>
<feature type="region of interest" description="Disordered" evidence="1">
    <location>
        <begin position="147"/>
        <end position="260"/>
    </location>
</feature>
<feature type="compositionally biased region" description="Basic and acidic residues" evidence="1">
    <location>
        <begin position="150"/>
        <end position="176"/>
    </location>
</feature>
<comment type="caution">
    <text evidence="3">The sequence shown here is derived from an EMBL/GenBank/DDBJ whole genome shotgun (WGS) entry which is preliminary data.</text>
</comment>
<dbReference type="PROSITE" id="PS50969">
    <property type="entry name" value="FCP1"/>
    <property type="match status" value="1"/>
</dbReference>
<dbReference type="GO" id="GO:0004722">
    <property type="term" value="F:protein serine/threonine phosphatase activity"/>
    <property type="evidence" value="ECO:0007669"/>
    <property type="project" value="UniProtKB-EC"/>
</dbReference>
<dbReference type="InterPro" id="IPR036412">
    <property type="entry name" value="HAD-like_sf"/>
</dbReference>
<proteinExistence type="predicted"/>
<organism evidence="3 4">
    <name type="scientific">Lithohypha guttulata</name>
    <dbReference type="NCBI Taxonomy" id="1690604"/>
    <lineage>
        <taxon>Eukaryota</taxon>
        <taxon>Fungi</taxon>
        <taxon>Dikarya</taxon>
        <taxon>Ascomycota</taxon>
        <taxon>Pezizomycotina</taxon>
        <taxon>Eurotiomycetes</taxon>
        <taxon>Chaetothyriomycetidae</taxon>
        <taxon>Chaetothyriales</taxon>
        <taxon>Trichomeriaceae</taxon>
        <taxon>Lithohypha</taxon>
    </lineage>
</organism>
<evidence type="ECO:0000313" key="4">
    <source>
        <dbReference type="Proteomes" id="UP001309876"/>
    </source>
</evidence>